<evidence type="ECO:0000259" key="2">
    <source>
        <dbReference type="Pfam" id="PF01035"/>
    </source>
</evidence>
<evidence type="ECO:0000313" key="3">
    <source>
        <dbReference type="EMBL" id="CAH0991385.1"/>
    </source>
</evidence>
<sequence>MNSQFQQQILTTVAAIPAGFVASYGDIAQLAGLSNQARLVGAVLKKLPANSAIPWHRVINSRGQISLPLDSDGYRRQKALLEDEGLIIQSQNVLWQGKRWQPQ</sequence>
<dbReference type="Proteomes" id="UP000838100">
    <property type="component" value="Unassembled WGS sequence"/>
</dbReference>
<proteinExistence type="predicted"/>
<feature type="domain" description="Methylated-DNA-[protein]-cysteine S-methyltransferase DNA binding" evidence="2">
    <location>
        <begin position="4"/>
        <end position="85"/>
    </location>
</feature>
<dbReference type="PANTHER" id="PTHR42942:SF1">
    <property type="entry name" value="ALKYLTRANSFERASE-LIKE PROTEIN 1"/>
    <property type="match status" value="1"/>
</dbReference>
<reference evidence="3" key="1">
    <citation type="submission" date="2021-12" db="EMBL/GenBank/DDBJ databases">
        <authorList>
            <person name="Rodrigo-Torres L."/>
            <person name="Arahal R. D."/>
            <person name="Lucena T."/>
        </authorList>
    </citation>
    <scope>NUCLEOTIDE SEQUENCE</scope>
    <source>
        <strain evidence="3">CECT 8267</strain>
    </source>
</reference>
<dbReference type="PANTHER" id="PTHR42942">
    <property type="entry name" value="6-O-METHYLGUANINE DNA METHYLTRANSFERASE"/>
    <property type="match status" value="1"/>
</dbReference>
<dbReference type="InterPro" id="IPR014048">
    <property type="entry name" value="MethylDNA_cys_MeTrfase_DNA-bd"/>
</dbReference>
<dbReference type="InterPro" id="IPR036217">
    <property type="entry name" value="MethylDNA_cys_MeTrfase_DNAb"/>
</dbReference>
<evidence type="ECO:0000256" key="1">
    <source>
        <dbReference type="ARBA" id="ARBA00022763"/>
    </source>
</evidence>
<dbReference type="Pfam" id="PF01035">
    <property type="entry name" value="DNA_binding_1"/>
    <property type="match status" value="1"/>
</dbReference>
<evidence type="ECO:0000313" key="4">
    <source>
        <dbReference type="Proteomes" id="UP000838100"/>
    </source>
</evidence>
<accession>A0ABM9ADT8</accession>
<dbReference type="Gene3D" id="1.10.10.10">
    <property type="entry name" value="Winged helix-like DNA-binding domain superfamily/Winged helix DNA-binding domain"/>
    <property type="match status" value="1"/>
</dbReference>
<comment type="caution">
    <text evidence="3">The sequence shown here is derived from an EMBL/GenBank/DDBJ whole genome shotgun (WGS) entry which is preliminary data.</text>
</comment>
<dbReference type="NCBIfam" id="TIGR00589">
    <property type="entry name" value="ogt"/>
    <property type="match status" value="1"/>
</dbReference>
<dbReference type="CDD" id="cd06445">
    <property type="entry name" value="ATase"/>
    <property type="match status" value="1"/>
</dbReference>
<keyword evidence="4" id="KW-1185">Reference proteome</keyword>
<organism evidence="3 4">
    <name type="scientific">Sinobacterium norvegicum</name>
    <dbReference type="NCBI Taxonomy" id="1641715"/>
    <lineage>
        <taxon>Bacteria</taxon>
        <taxon>Pseudomonadati</taxon>
        <taxon>Pseudomonadota</taxon>
        <taxon>Gammaproteobacteria</taxon>
        <taxon>Cellvibrionales</taxon>
        <taxon>Spongiibacteraceae</taxon>
        <taxon>Sinobacterium</taxon>
    </lineage>
</organism>
<dbReference type="InterPro" id="IPR052520">
    <property type="entry name" value="ATL_DNA_repair"/>
</dbReference>
<gene>
    <name evidence="3" type="primary">atl</name>
    <name evidence="3" type="ORF">SIN8267_01488</name>
</gene>
<dbReference type="EMBL" id="CAKLPX010000001">
    <property type="protein sequence ID" value="CAH0991385.1"/>
    <property type="molecule type" value="Genomic_DNA"/>
</dbReference>
<dbReference type="RefSeq" id="WP_237444036.1">
    <property type="nucleotide sequence ID" value="NZ_CAKLPX010000001.1"/>
</dbReference>
<dbReference type="SUPFAM" id="SSF46767">
    <property type="entry name" value="Methylated DNA-protein cysteine methyltransferase, C-terminal domain"/>
    <property type="match status" value="1"/>
</dbReference>
<name>A0ABM9ADT8_9GAMM</name>
<keyword evidence="1" id="KW-0227">DNA damage</keyword>
<dbReference type="InterPro" id="IPR036388">
    <property type="entry name" value="WH-like_DNA-bd_sf"/>
</dbReference>
<protein>
    <submittedName>
        <fullName evidence="3">DNA base-flipping protein</fullName>
    </submittedName>
</protein>